<dbReference type="GO" id="GO:0033922">
    <property type="term" value="F:peptidoglycan beta-N-acetylmuramidase activity"/>
    <property type="evidence" value="ECO:0007669"/>
    <property type="project" value="InterPro"/>
</dbReference>
<organism evidence="3 4">
    <name type="scientific">Candidatus Wallbacteria bacterium HGW-Wallbacteria-1</name>
    <dbReference type="NCBI Taxonomy" id="2013854"/>
    <lineage>
        <taxon>Bacteria</taxon>
        <taxon>Candidatus Walliibacteriota</taxon>
    </lineage>
</organism>
<dbReference type="Gene3D" id="3.40.50.12170">
    <property type="entry name" value="Uncharacterised protein PF07075, DUF1343"/>
    <property type="match status" value="1"/>
</dbReference>
<reference evidence="3 4" key="1">
    <citation type="journal article" date="2017" name="ISME J.">
        <title>Potential for microbial H2 and metal transformations associated with novel bacteria and archaea in deep terrestrial subsurface sediments.</title>
        <authorList>
            <person name="Hernsdorf A.W."/>
            <person name="Amano Y."/>
            <person name="Miyakawa K."/>
            <person name="Ise K."/>
            <person name="Suzuki Y."/>
            <person name="Anantharaman K."/>
            <person name="Probst A."/>
            <person name="Burstein D."/>
            <person name="Thomas B.C."/>
            <person name="Banfield J.F."/>
        </authorList>
    </citation>
    <scope>NUCLEOTIDE SEQUENCE [LARGE SCALE GENOMIC DNA]</scope>
    <source>
        <strain evidence="3">HGW-Wallbacteria-1</strain>
    </source>
</reference>
<dbReference type="PANTHER" id="PTHR42915:SF1">
    <property type="entry name" value="PEPTIDOGLYCAN BETA-N-ACETYLMURAMIDASE NAMZ"/>
    <property type="match status" value="1"/>
</dbReference>
<evidence type="ECO:0000259" key="1">
    <source>
        <dbReference type="Pfam" id="PF07075"/>
    </source>
</evidence>
<feature type="domain" description="Peptidoglycan beta-N-acetylmuramidase NamZ N-terminal" evidence="1">
    <location>
        <begin position="82"/>
        <end position="284"/>
    </location>
</feature>
<evidence type="ECO:0008006" key="5">
    <source>
        <dbReference type="Google" id="ProtNLM"/>
    </source>
</evidence>
<dbReference type="Gene3D" id="3.90.1150.140">
    <property type="match status" value="1"/>
</dbReference>
<name>A0A2N1PRZ3_9BACT</name>
<evidence type="ECO:0000313" key="4">
    <source>
        <dbReference type="Proteomes" id="UP000233256"/>
    </source>
</evidence>
<dbReference type="InterPro" id="IPR048502">
    <property type="entry name" value="NamZ_N"/>
</dbReference>
<sequence>MPRHDIFKLIKFNSWNYPFTVLLLTLLISIAQPDPGISAVIAEASREKTIHETNHKTNITVQTGLDRFRKNQWKKYRNLRAALVTNQTGIASDGESNIEVFSALEGIDLKMIMTPEHGLYGDVPAGMRVENHHTTSRGKQIEVRSLYGSHRKPPEKWMADLDIIFYDIQDLGCRTYTYVSTLSNILESAAASKVRVVVLDRPIPLNGNLVEGPILEPEFSSFIGKHQIPLLYGMTPAELAGFMNSEYSIGASLEVIPMSGYNHSMDFQDTGLLWIPTSPHIPDFETAYFYAALGPLGEGGRISEGVGFPLPFKLAGRPDTEPAALAQALNSQRLEGIIFIPYRFRPLYGPFKDMRCGGVLMILRDRLSFSPWKTCLAMAIAFHRLTNGLAPFGPAESSSREDRTLLSMGTARIRTWINEGLTVEQIEKKLSPEISAFMKKRKTHLLYQ</sequence>
<dbReference type="EMBL" id="PGXC01000003">
    <property type="protein sequence ID" value="PKK91106.1"/>
    <property type="molecule type" value="Genomic_DNA"/>
</dbReference>
<dbReference type="InterPro" id="IPR048503">
    <property type="entry name" value="NamZ_C"/>
</dbReference>
<dbReference type="Pfam" id="PF20732">
    <property type="entry name" value="NamZ_C"/>
    <property type="match status" value="1"/>
</dbReference>
<dbReference type="AlphaFoldDB" id="A0A2N1PRZ3"/>
<dbReference type="Pfam" id="PF07075">
    <property type="entry name" value="NamZ_N"/>
    <property type="match status" value="1"/>
</dbReference>
<protein>
    <recommendedName>
        <fullName evidence="5">DUF1343 domain-containing protein</fullName>
    </recommendedName>
</protein>
<dbReference type="InterPro" id="IPR008302">
    <property type="entry name" value="NamZ"/>
</dbReference>
<comment type="caution">
    <text evidence="3">The sequence shown here is derived from an EMBL/GenBank/DDBJ whole genome shotgun (WGS) entry which is preliminary data.</text>
</comment>
<dbReference type="PANTHER" id="PTHR42915">
    <property type="entry name" value="HYPOTHETICAL 460 KDA PROTEIN IN FEUA-SIGW INTERGENIC REGION [PRECURSOR]"/>
    <property type="match status" value="1"/>
</dbReference>
<accession>A0A2N1PRZ3</accession>
<feature type="domain" description="Peptidoglycan beta-N-acetylmuramidase NamZ C-terminal" evidence="2">
    <location>
        <begin position="289"/>
        <end position="447"/>
    </location>
</feature>
<evidence type="ECO:0000313" key="3">
    <source>
        <dbReference type="EMBL" id="PKK91106.1"/>
    </source>
</evidence>
<dbReference type="PIRSF" id="PIRSF016719">
    <property type="entry name" value="UCP016719"/>
    <property type="match status" value="1"/>
</dbReference>
<evidence type="ECO:0000259" key="2">
    <source>
        <dbReference type="Pfam" id="PF20732"/>
    </source>
</evidence>
<proteinExistence type="predicted"/>
<gene>
    <name evidence="3" type="ORF">CVV64_04870</name>
</gene>
<dbReference type="Proteomes" id="UP000233256">
    <property type="component" value="Unassembled WGS sequence"/>
</dbReference>